<dbReference type="OrthoDB" id="76259at2759"/>
<comment type="subcellular location">
    <subcellularLocation>
        <location evidence="1">Apical cell membrane</location>
        <topology evidence="1">Multi-pass membrane protein</topology>
    </subcellularLocation>
</comment>
<accession>A0A8B7XV04</accession>
<feature type="transmembrane region" description="Helical" evidence="7">
    <location>
        <begin position="489"/>
        <end position="511"/>
    </location>
</feature>
<gene>
    <name evidence="9" type="primary">LOC110976049</name>
</gene>
<evidence type="ECO:0000313" key="8">
    <source>
        <dbReference type="Proteomes" id="UP000694845"/>
    </source>
</evidence>
<feature type="transmembrane region" description="Helical" evidence="7">
    <location>
        <begin position="417"/>
        <end position="435"/>
    </location>
</feature>
<evidence type="ECO:0000256" key="6">
    <source>
        <dbReference type="ARBA" id="ARBA00023136"/>
    </source>
</evidence>
<feature type="transmembrane region" description="Helical" evidence="7">
    <location>
        <begin position="369"/>
        <end position="390"/>
    </location>
</feature>
<evidence type="ECO:0000256" key="5">
    <source>
        <dbReference type="ARBA" id="ARBA00022989"/>
    </source>
</evidence>
<evidence type="ECO:0000256" key="7">
    <source>
        <dbReference type="SAM" id="Phobius"/>
    </source>
</evidence>
<feature type="transmembrane region" description="Helical" evidence="7">
    <location>
        <begin position="147"/>
        <end position="168"/>
    </location>
</feature>
<keyword evidence="3" id="KW-1003">Cell membrane</keyword>
<keyword evidence="8" id="KW-1185">Reference proteome</keyword>
<name>A0A8B7XV04_ACAPL</name>
<evidence type="ECO:0000313" key="9">
    <source>
        <dbReference type="RefSeq" id="XP_022084688.1"/>
    </source>
</evidence>
<dbReference type="InterPro" id="IPR003841">
    <property type="entry name" value="Na/Pi_transpt"/>
</dbReference>
<dbReference type="KEGG" id="aplc:110976049"/>
<feature type="transmembrane region" description="Helical" evidence="7">
    <location>
        <begin position="216"/>
        <end position="242"/>
    </location>
</feature>
<dbReference type="RefSeq" id="XP_022084688.1">
    <property type="nucleotide sequence ID" value="XM_022228996.1"/>
</dbReference>
<dbReference type="GO" id="GO:0005436">
    <property type="term" value="F:sodium:phosphate symporter activity"/>
    <property type="evidence" value="ECO:0007669"/>
    <property type="project" value="InterPro"/>
</dbReference>
<feature type="transmembrane region" description="Helical" evidence="7">
    <location>
        <begin position="559"/>
        <end position="582"/>
    </location>
</feature>
<comment type="similarity">
    <text evidence="2">Belongs to the SLC34A transporter family.</text>
</comment>
<feature type="transmembrane region" description="Helical" evidence="7">
    <location>
        <begin position="263"/>
        <end position="284"/>
    </location>
</feature>
<feature type="transmembrane region" description="Helical" evidence="7">
    <location>
        <begin position="532"/>
        <end position="553"/>
    </location>
</feature>
<evidence type="ECO:0000256" key="1">
    <source>
        <dbReference type="ARBA" id="ARBA00004424"/>
    </source>
</evidence>
<dbReference type="GO" id="GO:0044341">
    <property type="term" value="P:sodium-dependent phosphate transport"/>
    <property type="evidence" value="ECO:0007669"/>
    <property type="project" value="InterPro"/>
</dbReference>
<dbReference type="Pfam" id="PF02690">
    <property type="entry name" value="Na_Pi_cotrans"/>
    <property type="match status" value="2"/>
</dbReference>
<evidence type="ECO:0000256" key="4">
    <source>
        <dbReference type="ARBA" id="ARBA00022692"/>
    </source>
</evidence>
<dbReference type="PANTHER" id="PTHR10010:SF46">
    <property type="entry name" value="SODIUM-DEPENDENT PHOSPHATE TRANSPORT PROTEIN 2B"/>
    <property type="match status" value="1"/>
</dbReference>
<dbReference type="NCBIfam" id="TIGR01013">
    <property type="entry name" value="2a58"/>
    <property type="match status" value="1"/>
</dbReference>
<evidence type="ECO:0000256" key="2">
    <source>
        <dbReference type="ARBA" id="ARBA00005808"/>
    </source>
</evidence>
<keyword evidence="5 7" id="KW-1133">Transmembrane helix</keyword>
<reference evidence="9" key="1">
    <citation type="submission" date="2025-08" db="UniProtKB">
        <authorList>
            <consortium name="RefSeq"/>
        </authorList>
    </citation>
    <scope>IDENTIFICATION</scope>
</reference>
<dbReference type="NCBIfam" id="NF037997">
    <property type="entry name" value="Na_Pi_symport"/>
    <property type="match status" value="1"/>
</dbReference>
<dbReference type="AlphaFoldDB" id="A0A8B7XV04"/>
<proteinExistence type="inferred from homology"/>
<keyword evidence="4 7" id="KW-0812">Transmembrane</keyword>
<sequence length="671" mass="72841">MASLDGQSIRLTIPVPKSPITGPPPVYAREAGPKEEIVWVSNVEPVPVSDHIPPHTPLPLETKIDFPFPAEALVGTKLGGPMTGLDATPNQMIGLMDDQLGATKANGHQEEGTEEVDVWEPPKIEHQGVKWSDLTTRGKVRRVLVEWLLKPLCILALLYLFICSLDLMSSAFRLLGGKEAGRVLSENELLNNPICGLMIGILATVLVQSSSTSTSIVVSIVAAGILEVQPAIFIIMGANIGTSVTNTIVSLTQSGNRNEFRRAFAGATIHDMFNWLSVIVLLPIEVTSHYLYHVTNAIVEAFNIQGTGGAKVELLKVLTKPFSKLVISIDSKVVSKIATGELNATDAKLLKKGNYLFRYIADAGLSERAVGGILLVVSLTMLCICLVLMVKLLHSCLKGRIANIIQKTINSNLPGPFFYLTGLLAIVVGAGVTFIVQSSSVFTSAMTPLVGLGVIRLERMYPLTLGSNIGTTATGILAALASADGKLDSSLQIALCHLFFNISGILLWYPLPFMRKVPIFLAKTLGNTTAKYRWFAIFYLVVMFFLLPLLVFGLSLVSIWLLAGVGIPFLLIVAFIIIINVLQRKKKSILPKKLQTWDSLPDWMHSLKPIDKMITKILEIVRKCCPCKKKASVSLNSSSSSGRPLMVAYNEPHNTTKTETVQALSIKSTLV</sequence>
<dbReference type="Proteomes" id="UP000694845">
    <property type="component" value="Unplaced"/>
</dbReference>
<protein>
    <submittedName>
        <fullName evidence="9">Sodium-dependent phosphate transport protein 2A-like isoform X1</fullName>
    </submittedName>
</protein>
<dbReference type="GeneID" id="110976049"/>
<dbReference type="GO" id="GO:0016324">
    <property type="term" value="C:apical plasma membrane"/>
    <property type="evidence" value="ECO:0007669"/>
    <property type="project" value="UniProtKB-SubCell"/>
</dbReference>
<evidence type="ECO:0000256" key="3">
    <source>
        <dbReference type="ARBA" id="ARBA00022475"/>
    </source>
</evidence>
<dbReference type="PANTHER" id="PTHR10010">
    <property type="entry name" value="SOLUTE CARRIER FAMILY 34 SODIUM PHOSPHATE , MEMBER 2-RELATED"/>
    <property type="match status" value="1"/>
</dbReference>
<keyword evidence="6 7" id="KW-0472">Membrane</keyword>
<organism evidence="8 9">
    <name type="scientific">Acanthaster planci</name>
    <name type="common">Crown-of-thorns starfish</name>
    <dbReference type="NCBI Taxonomy" id="133434"/>
    <lineage>
        <taxon>Eukaryota</taxon>
        <taxon>Metazoa</taxon>
        <taxon>Echinodermata</taxon>
        <taxon>Eleutherozoa</taxon>
        <taxon>Asterozoa</taxon>
        <taxon>Asteroidea</taxon>
        <taxon>Valvatacea</taxon>
        <taxon>Valvatida</taxon>
        <taxon>Acanthasteridae</taxon>
        <taxon>Acanthaster</taxon>
    </lineage>
</organism>